<accession>A0A8J9YZ98</accession>
<evidence type="ECO:0000313" key="5">
    <source>
        <dbReference type="EMBL" id="CAH1244372.1"/>
    </source>
</evidence>
<feature type="transmembrane region" description="Helical" evidence="4">
    <location>
        <begin position="112"/>
        <end position="135"/>
    </location>
</feature>
<dbReference type="GO" id="GO:0006082">
    <property type="term" value="P:organic acid metabolic process"/>
    <property type="evidence" value="ECO:0007669"/>
    <property type="project" value="TreeGrafter"/>
</dbReference>
<keyword evidence="6" id="KW-1185">Reference proteome</keyword>
<dbReference type="GO" id="GO:0005506">
    <property type="term" value="F:iron ion binding"/>
    <property type="evidence" value="ECO:0007669"/>
    <property type="project" value="InterPro"/>
</dbReference>
<keyword evidence="4" id="KW-0812">Transmembrane</keyword>
<dbReference type="GO" id="GO:0020037">
    <property type="term" value="F:heme binding"/>
    <property type="evidence" value="ECO:0007669"/>
    <property type="project" value="InterPro"/>
</dbReference>
<dbReference type="InterPro" id="IPR036396">
    <property type="entry name" value="Cyt_P450_sf"/>
</dbReference>
<dbReference type="SUPFAM" id="SSF48264">
    <property type="entry name" value="Cytochrome P450"/>
    <property type="match status" value="1"/>
</dbReference>
<dbReference type="Pfam" id="PF00067">
    <property type="entry name" value="p450"/>
    <property type="match status" value="1"/>
</dbReference>
<sequence length="280" mass="31577">MTFELGWPQVTTAKITGNPFHCDCDLSWLIDKLACLQACMERDKEACCLSCSACFLADNLKYAGKYFCHSPSDDAMTSDPNQQSMKMAQCLQLPSTITQEDALIMVSLTEDIVGFVNLQTTLVVLVVLLMTYVYVTRPRNLPPGPWGWPIVGNLITLSKGNIHLTLSKWREKYGAIVFFKIGTLKTVCLNDYDVIKEAYVKRSDMFGNRPTNLRIVNQLINQKGIIFAPLGPHWWEQRQFAVASLGFGSRDIEDRVLEEAATMQAELLKTKRKLDITILL</sequence>
<dbReference type="AlphaFoldDB" id="A0A8J9YZ98"/>
<gene>
    <name evidence="5" type="primary">CYP2J2</name>
    <name evidence="5" type="ORF">BLAG_LOCUS7019</name>
</gene>
<dbReference type="InterPro" id="IPR001128">
    <property type="entry name" value="Cyt_P450"/>
</dbReference>
<keyword evidence="2" id="KW-0479">Metal-binding</keyword>
<evidence type="ECO:0000256" key="3">
    <source>
        <dbReference type="ARBA" id="ARBA00023004"/>
    </source>
</evidence>
<dbReference type="EMBL" id="OV696699">
    <property type="protein sequence ID" value="CAH1244372.1"/>
    <property type="molecule type" value="Genomic_DNA"/>
</dbReference>
<dbReference type="InterPro" id="IPR050182">
    <property type="entry name" value="Cytochrome_P450_fam2"/>
</dbReference>
<proteinExistence type="inferred from homology"/>
<dbReference type="OrthoDB" id="2789670at2759"/>
<reference evidence="5" key="1">
    <citation type="submission" date="2022-01" db="EMBL/GenBank/DDBJ databases">
        <authorList>
            <person name="Braso-Vives M."/>
        </authorList>
    </citation>
    <scope>NUCLEOTIDE SEQUENCE</scope>
</reference>
<dbReference type="GO" id="GO:0016712">
    <property type="term" value="F:oxidoreductase activity, acting on paired donors, with incorporation or reduction of molecular oxygen, reduced flavin or flavoprotein as one donor, and incorporation of one atom of oxygen"/>
    <property type="evidence" value="ECO:0007669"/>
    <property type="project" value="TreeGrafter"/>
</dbReference>
<dbReference type="Proteomes" id="UP000838412">
    <property type="component" value="Chromosome 14"/>
</dbReference>
<name>A0A8J9YZ98_BRALA</name>
<keyword evidence="3" id="KW-0408">Iron</keyword>
<protein>
    <submittedName>
        <fullName evidence="5">CYP2J2 protein</fullName>
    </submittedName>
</protein>
<organism evidence="5 6">
    <name type="scientific">Branchiostoma lanceolatum</name>
    <name type="common">Common lancelet</name>
    <name type="synonym">Amphioxus lanceolatum</name>
    <dbReference type="NCBI Taxonomy" id="7740"/>
    <lineage>
        <taxon>Eukaryota</taxon>
        <taxon>Metazoa</taxon>
        <taxon>Chordata</taxon>
        <taxon>Cephalochordata</taxon>
        <taxon>Leptocardii</taxon>
        <taxon>Amphioxiformes</taxon>
        <taxon>Branchiostomatidae</taxon>
        <taxon>Branchiostoma</taxon>
    </lineage>
</organism>
<evidence type="ECO:0000313" key="6">
    <source>
        <dbReference type="Proteomes" id="UP000838412"/>
    </source>
</evidence>
<keyword evidence="4" id="KW-0472">Membrane</keyword>
<comment type="similarity">
    <text evidence="1">Belongs to the cytochrome P450 family.</text>
</comment>
<evidence type="ECO:0000256" key="2">
    <source>
        <dbReference type="ARBA" id="ARBA00022723"/>
    </source>
</evidence>
<dbReference type="GO" id="GO:0008395">
    <property type="term" value="F:steroid hydroxylase activity"/>
    <property type="evidence" value="ECO:0007669"/>
    <property type="project" value="TreeGrafter"/>
</dbReference>
<evidence type="ECO:0000256" key="1">
    <source>
        <dbReference type="ARBA" id="ARBA00010617"/>
    </source>
</evidence>
<evidence type="ECO:0000256" key="4">
    <source>
        <dbReference type="SAM" id="Phobius"/>
    </source>
</evidence>
<keyword evidence="4" id="KW-1133">Transmembrane helix</keyword>
<dbReference type="Gene3D" id="1.10.630.10">
    <property type="entry name" value="Cytochrome P450"/>
    <property type="match status" value="1"/>
</dbReference>
<dbReference type="PANTHER" id="PTHR24300:SF403">
    <property type="entry name" value="CYTOCHROME P450 306A1"/>
    <property type="match status" value="1"/>
</dbReference>
<dbReference type="GO" id="GO:0005737">
    <property type="term" value="C:cytoplasm"/>
    <property type="evidence" value="ECO:0007669"/>
    <property type="project" value="TreeGrafter"/>
</dbReference>
<dbReference type="GO" id="GO:0006805">
    <property type="term" value="P:xenobiotic metabolic process"/>
    <property type="evidence" value="ECO:0007669"/>
    <property type="project" value="TreeGrafter"/>
</dbReference>
<dbReference type="PANTHER" id="PTHR24300">
    <property type="entry name" value="CYTOCHROME P450 508A4-RELATED"/>
    <property type="match status" value="1"/>
</dbReference>